<accession>A0ABP7WB14</accession>
<gene>
    <name evidence="1" type="ORF">GCM10022214_51420</name>
</gene>
<comment type="caution">
    <text evidence="1">The sequence shown here is derived from an EMBL/GenBank/DDBJ whole genome shotgun (WGS) entry which is preliminary data.</text>
</comment>
<sequence>MTLPQDPGAAPPSQAAMGAAAEPIAITVTRYLCPYCRRGHSKKAAAARHIARCWWSPAAKGCKTCALYEPEITERDTGYRAREHCGAEGGPDLAAGGIRTGCALWGPREEAVDA</sequence>
<dbReference type="RefSeq" id="WP_344952430.1">
    <property type="nucleotide sequence ID" value="NZ_BAAAZG010000038.1"/>
</dbReference>
<dbReference type="EMBL" id="BAAAZG010000038">
    <property type="protein sequence ID" value="GAA4085144.1"/>
    <property type="molecule type" value="Genomic_DNA"/>
</dbReference>
<evidence type="ECO:0008006" key="3">
    <source>
        <dbReference type="Google" id="ProtNLM"/>
    </source>
</evidence>
<proteinExistence type="predicted"/>
<name>A0ABP7WB14_9ACTN</name>
<evidence type="ECO:0000313" key="2">
    <source>
        <dbReference type="Proteomes" id="UP001500683"/>
    </source>
</evidence>
<dbReference type="Proteomes" id="UP001500683">
    <property type="component" value="Unassembled WGS sequence"/>
</dbReference>
<organism evidence="1 2">
    <name type="scientific">Actinomadura miaoliensis</name>
    <dbReference type="NCBI Taxonomy" id="430685"/>
    <lineage>
        <taxon>Bacteria</taxon>
        <taxon>Bacillati</taxon>
        <taxon>Actinomycetota</taxon>
        <taxon>Actinomycetes</taxon>
        <taxon>Streptosporangiales</taxon>
        <taxon>Thermomonosporaceae</taxon>
        <taxon>Actinomadura</taxon>
    </lineage>
</organism>
<keyword evidence="2" id="KW-1185">Reference proteome</keyword>
<evidence type="ECO:0000313" key="1">
    <source>
        <dbReference type="EMBL" id="GAA4085144.1"/>
    </source>
</evidence>
<protein>
    <recommendedName>
        <fullName evidence="3">C2H2-type domain-containing protein</fullName>
    </recommendedName>
</protein>
<reference evidence="2" key="1">
    <citation type="journal article" date="2019" name="Int. J. Syst. Evol. Microbiol.">
        <title>The Global Catalogue of Microorganisms (GCM) 10K type strain sequencing project: providing services to taxonomists for standard genome sequencing and annotation.</title>
        <authorList>
            <consortium name="The Broad Institute Genomics Platform"/>
            <consortium name="The Broad Institute Genome Sequencing Center for Infectious Disease"/>
            <person name="Wu L."/>
            <person name="Ma J."/>
        </authorList>
    </citation>
    <scope>NUCLEOTIDE SEQUENCE [LARGE SCALE GENOMIC DNA]</scope>
    <source>
        <strain evidence="2">JCM 16702</strain>
    </source>
</reference>